<evidence type="ECO:0000313" key="3">
    <source>
        <dbReference type="Proteomes" id="UP001321741"/>
    </source>
</evidence>
<keyword evidence="1" id="KW-0472">Membrane</keyword>
<gene>
    <name evidence="2" type="ORF">KIM322_07700</name>
</gene>
<accession>A0ABN6SLN5</accession>
<keyword evidence="1" id="KW-1133">Transmembrane helix</keyword>
<evidence type="ECO:0000313" key="2">
    <source>
        <dbReference type="EMBL" id="BDR60509.1"/>
    </source>
</evidence>
<dbReference type="SUPFAM" id="SSF54403">
    <property type="entry name" value="Cystatin/monellin"/>
    <property type="match status" value="1"/>
</dbReference>
<dbReference type="RefSeq" id="WP_317638206.1">
    <property type="nucleotide sequence ID" value="NZ_AP026803.1"/>
</dbReference>
<dbReference type="EMBL" id="AP026803">
    <property type="protein sequence ID" value="BDR60509.1"/>
    <property type="molecule type" value="Genomic_DNA"/>
</dbReference>
<keyword evidence="3" id="KW-1185">Reference proteome</keyword>
<evidence type="ECO:0008006" key="4">
    <source>
        <dbReference type="Google" id="ProtNLM"/>
    </source>
</evidence>
<sequence length="160" mass="18351">MIKDDTRQTIKVVAWLVAALVLLYFATLVIFYRASRPERSQTQEINRVARQKTPITTITKNYHLDRGVNSYALMGVGKNKQKYYFVYLPGSKRAYLLPAQKGLSEAAIRAKFTAKTPGEKITKVNLGWYRGRAVWETTSKNYAGSYHYRLYDFKNGNLIG</sequence>
<reference evidence="2 3" key="1">
    <citation type="journal article" date="2023" name="Microbiol. Spectr.">
        <title>Symbiosis of Carpenter Bees with Uncharacterized Lactic Acid Bacteria Showing NAD Auxotrophy.</title>
        <authorList>
            <person name="Kawasaki S."/>
            <person name="Ozawa K."/>
            <person name="Mori T."/>
            <person name="Yamamoto A."/>
            <person name="Ito M."/>
            <person name="Ohkuma M."/>
            <person name="Sakamoto M."/>
            <person name="Matsutani M."/>
        </authorList>
    </citation>
    <scope>NUCLEOTIDE SEQUENCE [LARGE SCALE GENOMIC DNA]</scope>
    <source>
        <strain evidence="2 3">Kim32-2</strain>
    </source>
</reference>
<proteinExistence type="predicted"/>
<dbReference type="InterPro" id="IPR046350">
    <property type="entry name" value="Cystatin_sf"/>
</dbReference>
<dbReference type="Proteomes" id="UP001321741">
    <property type="component" value="Chromosome"/>
</dbReference>
<dbReference type="Gene3D" id="3.10.450.40">
    <property type="match status" value="1"/>
</dbReference>
<feature type="transmembrane region" description="Helical" evidence="1">
    <location>
        <begin position="12"/>
        <end position="32"/>
    </location>
</feature>
<name>A0ABN6SLN5_9LACO</name>
<organism evidence="2 3">
    <name type="scientific">Lactobacillus xylocopicola</name>
    <dbReference type="NCBI Taxonomy" id="2976676"/>
    <lineage>
        <taxon>Bacteria</taxon>
        <taxon>Bacillati</taxon>
        <taxon>Bacillota</taxon>
        <taxon>Bacilli</taxon>
        <taxon>Lactobacillales</taxon>
        <taxon>Lactobacillaceae</taxon>
        <taxon>Lactobacillus</taxon>
    </lineage>
</organism>
<protein>
    <recommendedName>
        <fullName evidence="4">DUF5590 domain-containing protein</fullName>
    </recommendedName>
</protein>
<keyword evidence="1" id="KW-0812">Transmembrane</keyword>
<evidence type="ECO:0000256" key="1">
    <source>
        <dbReference type="SAM" id="Phobius"/>
    </source>
</evidence>